<feature type="domain" description="Copper-fist" evidence="9">
    <location>
        <begin position="1"/>
        <end position="41"/>
    </location>
</feature>
<feature type="region of interest" description="Disordered" evidence="8">
    <location>
        <begin position="73"/>
        <end position="164"/>
    </location>
</feature>
<keyword evidence="2" id="KW-0479">Metal-binding</keyword>
<dbReference type="InterPro" id="IPR001083">
    <property type="entry name" value="Cu_fist_DNA-bd_dom"/>
</dbReference>
<accession>G9MPN0</accession>
<dbReference type="Gene3D" id="3.90.430.10">
    <property type="entry name" value="Copper fist DNA-binding domain"/>
    <property type="match status" value="1"/>
</dbReference>
<dbReference type="SMART" id="SM01090">
    <property type="entry name" value="Copper-fist"/>
    <property type="match status" value="1"/>
</dbReference>
<dbReference type="HOGENOM" id="CLU_036162_0_0_1"/>
<evidence type="ECO:0000313" key="10">
    <source>
        <dbReference type="EMBL" id="EHK23831.1"/>
    </source>
</evidence>
<keyword evidence="11" id="KW-1185">Reference proteome</keyword>
<dbReference type="GeneID" id="25796964"/>
<dbReference type="RefSeq" id="XP_013958033.1">
    <property type="nucleotide sequence ID" value="XM_014102558.1"/>
</dbReference>
<dbReference type="PRINTS" id="PR00617">
    <property type="entry name" value="COPPERFIST"/>
</dbReference>
<evidence type="ECO:0000259" key="9">
    <source>
        <dbReference type="PROSITE" id="PS50073"/>
    </source>
</evidence>
<feature type="compositionally biased region" description="Polar residues" evidence="8">
    <location>
        <begin position="204"/>
        <end position="217"/>
    </location>
</feature>
<dbReference type="OMA" id="AFMIRIP"/>
<evidence type="ECO:0000256" key="1">
    <source>
        <dbReference type="ARBA" id="ARBA00004123"/>
    </source>
</evidence>
<dbReference type="EMBL" id="ABDF02000005">
    <property type="protein sequence ID" value="EHK23831.1"/>
    <property type="molecule type" value="Genomic_DNA"/>
</dbReference>
<proteinExistence type="predicted"/>
<dbReference type="InParanoid" id="G9MPN0"/>
<dbReference type="InterPro" id="IPR036395">
    <property type="entry name" value="Cu_fist_DNA-bd_dom_sf"/>
</dbReference>
<feature type="compositionally biased region" description="Basic and acidic residues" evidence="8">
    <location>
        <begin position="123"/>
        <end position="134"/>
    </location>
</feature>
<dbReference type="GO" id="GO:0006878">
    <property type="term" value="P:intracellular copper ion homeostasis"/>
    <property type="evidence" value="ECO:0007669"/>
    <property type="project" value="TreeGrafter"/>
</dbReference>
<evidence type="ECO:0000256" key="5">
    <source>
        <dbReference type="ARBA" id="ARBA00023015"/>
    </source>
</evidence>
<evidence type="ECO:0000313" key="11">
    <source>
        <dbReference type="Proteomes" id="UP000007115"/>
    </source>
</evidence>
<keyword evidence="6" id="KW-0804">Transcription</keyword>
<keyword evidence="5" id="KW-0805">Transcription regulation</keyword>
<keyword evidence="4" id="KW-0186">Copper</keyword>
<dbReference type="GO" id="GO:0005507">
    <property type="term" value="F:copper ion binding"/>
    <property type="evidence" value="ECO:0007669"/>
    <property type="project" value="InterPro"/>
</dbReference>
<dbReference type="GO" id="GO:0005634">
    <property type="term" value="C:nucleus"/>
    <property type="evidence" value="ECO:0007669"/>
    <property type="project" value="UniProtKB-SubCell"/>
</dbReference>
<protein>
    <recommendedName>
        <fullName evidence="9">Copper-fist domain-containing protein</fullName>
    </recommendedName>
</protein>
<dbReference type="AlphaFoldDB" id="G9MPN0"/>
<dbReference type="InterPro" id="IPR051763">
    <property type="entry name" value="Copper_Homeo_Regul"/>
</dbReference>
<dbReference type="GO" id="GO:0000978">
    <property type="term" value="F:RNA polymerase II cis-regulatory region sequence-specific DNA binding"/>
    <property type="evidence" value="ECO:0007669"/>
    <property type="project" value="TreeGrafter"/>
</dbReference>
<dbReference type="OrthoDB" id="5600085at2759"/>
<evidence type="ECO:0000256" key="4">
    <source>
        <dbReference type="ARBA" id="ARBA00023008"/>
    </source>
</evidence>
<dbReference type="GO" id="GO:0045944">
    <property type="term" value="P:positive regulation of transcription by RNA polymerase II"/>
    <property type="evidence" value="ECO:0007669"/>
    <property type="project" value="TreeGrafter"/>
</dbReference>
<name>G9MPN0_HYPVG</name>
<dbReference type="VEuPathDB" id="FungiDB:TRIVIDRAFT_67483"/>
<dbReference type="PROSITE" id="PS01119">
    <property type="entry name" value="COPPER_FIST_1"/>
    <property type="match status" value="1"/>
</dbReference>
<dbReference type="SMART" id="SM00412">
    <property type="entry name" value="Cu_FIST"/>
    <property type="match status" value="1"/>
</dbReference>
<comment type="subcellular location">
    <subcellularLocation>
        <location evidence="1">Nucleus</location>
    </subcellularLocation>
</comment>
<dbReference type="SUPFAM" id="SSF57879">
    <property type="entry name" value="Zinc domain conserved in yeast copper-regulated transcription factors"/>
    <property type="match status" value="1"/>
</dbReference>
<reference evidence="10 11" key="1">
    <citation type="journal article" date="2011" name="Genome Biol.">
        <title>Comparative genome sequence analysis underscores mycoparasitism as the ancestral life style of Trichoderma.</title>
        <authorList>
            <person name="Kubicek C.P."/>
            <person name="Herrera-Estrella A."/>
            <person name="Seidl-Seiboth V."/>
            <person name="Martinez D.A."/>
            <person name="Druzhinina I.S."/>
            <person name="Thon M."/>
            <person name="Zeilinger S."/>
            <person name="Casas-Flores S."/>
            <person name="Horwitz B.A."/>
            <person name="Mukherjee P.K."/>
            <person name="Mukherjee M."/>
            <person name="Kredics L."/>
            <person name="Alcaraz L.D."/>
            <person name="Aerts A."/>
            <person name="Antal Z."/>
            <person name="Atanasova L."/>
            <person name="Cervantes-Badillo M.G."/>
            <person name="Challacombe J."/>
            <person name="Chertkov O."/>
            <person name="McCluskey K."/>
            <person name="Coulpier F."/>
            <person name="Deshpande N."/>
            <person name="von Doehren H."/>
            <person name="Ebbole D.J."/>
            <person name="Esquivel-Naranjo E.U."/>
            <person name="Fekete E."/>
            <person name="Flipphi M."/>
            <person name="Glaser F."/>
            <person name="Gomez-Rodriguez E.Y."/>
            <person name="Gruber S."/>
            <person name="Han C."/>
            <person name="Henrissat B."/>
            <person name="Hermosa R."/>
            <person name="Hernandez-Onate M."/>
            <person name="Karaffa L."/>
            <person name="Kosti I."/>
            <person name="Le Crom S."/>
            <person name="Lindquist E."/>
            <person name="Lucas S."/>
            <person name="Luebeck M."/>
            <person name="Luebeck P.S."/>
            <person name="Margeot A."/>
            <person name="Metz B."/>
            <person name="Misra M."/>
            <person name="Nevalainen H."/>
            <person name="Omann M."/>
            <person name="Packer N."/>
            <person name="Perrone G."/>
            <person name="Uresti-Rivera E.E."/>
            <person name="Salamov A."/>
            <person name="Schmoll M."/>
            <person name="Seiboth B."/>
            <person name="Shapiro H."/>
            <person name="Sukno S."/>
            <person name="Tamayo-Ramos J.A."/>
            <person name="Tisch D."/>
            <person name="Wiest A."/>
            <person name="Wilkinson H.H."/>
            <person name="Zhang M."/>
            <person name="Coutinho P.M."/>
            <person name="Kenerley C.M."/>
            <person name="Monte E."/>
            <person name="Baker S.E."/>
            <person name="Grigoriev I.V."/>
        </authorList>
    </citation>
    <scope>NUCLEOTIDE SEQUENCE [LARGE SCALE GENOMIC DNA]</scope>
    <source>
        <strain evidence="11">Gv29-8 / FGSC 10586</strain>
    </source>
</reference>
<evidence type="ECO:0000256" key="7">
    <source>
        <dbReference type="ARBA" id="ARBA00023242"/>
    </source>
</evidence>
<dbReference type="FunFam" id="3.90.430.10:FF:000001">
    <property type="entry name" value="Copper fist DNA-binding protein"/>
    <property type="match status" value="1"/>
</dbReference>
<keyword evidence="7" id="KW-0539">Nucleus</keyword>
<feature type="region of interest" description="Disordered" evidence="8">
    <location>
        <begin position="395"/>
        <end position="433"/>
    </location>
</feature>
<feature type="compositionally biased region" description="Polar residues" evidence="8">
    <location>
        <begin position="423"/>
        <end position="432"/>
    </location>
</feature>
<dbReference type="PANTHER" id="PTHR28088:SF9">
    <property type="entry name" value="TRANSCRIPTION FACTOR GRISEA, PUTATIVE (AFU_ORTHOLOGUE AFUA_1G13190)-RELATED"/>
    <property type="match status" value="1"/>
</dbReference>
<sequence length="516" mass="54324">MPLINGQKMACEPCIRGHRSTKCTHASERLMVPVRKPGRPLSSCPHPSSQHCGCAAVTAAIPKKQKCRCGTSEKASGRKAGDQESQDTSNGLVTPPSPSPKGAATKPAYRVQKTGSKSASGRKPIDPADLERIDASQVNILSSPESKSPQSPNGAMPTIPTGHGMMGFLPNGTFIPGPAIFPSYQEVASGNPIIDHAAPELTASNGHTPPTNGQNASPAAGSCCGNGKSTAAQADGQQTAIPNGKPVVKSEPGSCCSSGAEKPEIKTHEHTPSQVNGLVMPPFNVPIGMPNGMFPYFVQPTIFAYPPQYGSYLQPLQPDQYRQLVTLNFPQQMANMQTMPYNAATPVQFPQPDDLEADSWTSHQCACGDSCQCIGCATHPYNQATQDYVRSAWNSMSEDTHKRHKHSDSVQSIPNGNYEEATPANQSPNGASTPVMAKVEGAVSPTLAQTPSDANSSLGEEPTLSANDFFFVSYPFGDSCEGEMASCPCGDSCQCIGCAIHNSSASADFDNVELGL</sequence>
<dbReference type="PROSITE" id="PS50073">
    <property type="entry name" value="COPPER_FIST_2"/>
    <property type="match status" value="1"/>
</dbReference>
<keyword evidence="3" id="KW-0862">Zinc</keyword>
<dbReference type="eggNOG" id="ENOG502SQDA">
    <property type="taxonomic scope" value="Eukaryota"/>
</dbReference>
<organism evidence="10 11">
    <name type="scientific">Hypocrea virens (strain Gv29-8 / FGSC 10586)</name>
    <name type="common">Gliocladium virens</name>
    <name type="synonym">Trichoderma virens</name>
    <dbReference type="NCBI Taxonomy" id="413071"/>
    <lineage>
        <taxon>Eukaryota</taxon>
        <taxon>Fungi</taxon>
        <taxon>Dikarya</taxon>
        <taxon>Ascomycota</taxon>
        <taxon>Pezizomycotina</taxon>
        <taxon>Sordariomycetes</taxon>
        <taxon>Hypocreomycetidae</taxon>
        <taxon>Hypocreales</taxon>
        <taxon>Hypocreaceae</taxon>
        <taxon>Trichoderma</taxon>
    </lineage>
</organism>
<evidence type="ECO:0000256" key="8">
    <source>
        <dbReference type="SAM" id="MobiDB-lite"/>
    </source>
</evidence>
<evidence type="ECO:0000256" key="3">
    <source>
        <dbReference type="ARBA" id="ARBA00022833"/>
    </source>
</evidence>
<feature type="compositionally biased region" description="Polar residues" evidence="8">
    <location>
        <begin position="136"/>
        <end position="153"/>
    </location>
</feature>
<comment type="caution">
    <text evidence="10">The sequence shown here is derived from an EMBL/GenBank/DDBJ whole genome shotgun (WGS) entry which is preliminary data.</text>
</comment>
<dbReference type="Proteomes" id="UP000007115">
    <property type="component" value="Unassembled WGS sequence"/>
</dbReference>
<dbReference type="GO" id="GO:0000981">
    <property type="term" value="F:DNA-binding transcription factor activity, RNA polymerase II-specific"/>
    <property type="evidence" value="ECO:0007669"/>
    <property type="project" value="TreeGrafter"/>
</dbReference>
<dbReference type="Pfam" id="PF00649">
    <property type="entry name" value="Copper-fist"/>
    <property type="match status" value="1"/>
</dbReference>
<dbReference type="GO" id="GO:0006879">
    <property type="term" value="P:intracellular iron ion homeostasis"/>
    <property type="evidence" value="ECO:0007669"/>
    <property type="project" value="TreeGrafter"/>
</dbReference>
<evidence type="ECO:0000256" key="6">
    <source>
        <dbReference type="ARBA" id="ARBA00023163"/>
    </source>
</evidence>
<evidence type="ECO:0000256" key="2">
    <source>
        <dbReference type="ARBA" id="ARBA00022723"/>
    </source>
</evidence>
<feature type="compositionally biased region" description="Polar residues" evidence="8">
    <location>
        <begin position="227"/>
        <end position="241"/>
    </location>
</feature>
<gene>
    <name evidence="10" type="ORF">TRIVIDRAFT_67483</name>
</gene>
<dbReference type="PANTHER" id="PTHR28088">
    <property type="entry name" value="TRANSCRIPTIONAL ACTIVATOR HAA1-RELATED"/>
    <property type="match status" value="1"/>
</dbReference>
<feature type="compositionally biased region" description="Basic and acidic residues" evidence="8">
    <location>
        <begin position="261"/>
        <end position="271"/>
    </location>
</feature>
<feature type="region of interest" description="Disordered" evidence="8">
    <location>
        <begin position="204"/>
        <end position="273"/>
    </location>
</feature>